<accession>A0AAE2ZZM2</accession>
<dbReference type="AlphaFoldDB" id="A0AAE2ZZM2"/>
<proteinExistence type="predicted"/>
<organism evidence="1 2">
    <name type="scientific">Waltera acetigignens</name>
    <dbReference type="NCBI Taxonomy" id="2981769"/>
    <lineage>
        <taxon>Bacteria</taxon>
        <taxon>Bacillati</taxon>
        <taxon>Bacillota</taxon>
        <taxon>Clostridia</taxon>
        <taxon>Lachnospirales</taxon>
        <taxon>Lachnospiraceae</taxon>
        <taxon>Waltera</taxon>
    </lineage>
</organism>
<reference evidence="1 2" key="1">
    <citation type="submission" date="2021-10" db="EMBL/GenBank/DDBJ databases">
        <title>Anaerobic single-cell dispensing facilitates the cultivation of human gut bacteria.</title>
        <authorList>
            <person name="Afrizal A."/>
        </authorList>
    </citation>
    <scope>NUCLEOTIDE SEQUENCE [LARGE SCALE GENOMIC DNA]</scope>
    <source>
        <strain evidence="1 2">CLA-AA-H273</strain>
    </source>
</reference>
<name>A0AAE2ZZM2_9FIRM</name>
<dbReference type="RefSeq" id="WP_227062640.1">
    <property type="nucleotide sequence ID" value="NZ_JAJEPV010000016.1"/>
</dbReference>
<gene>
    <name evidence="1" type="ORF">LKD75_08030</name>
</gene>
<comment type="caution">
    <text evidence="1">The sequence shown here is derived from an EMBL/GenBank/DDBJ whole genome shotgun (WGS) entry which is preliminary data.</text>
</comment>
<evidence type="ECO:0000313" key="1">
    <source>
        <dbReference type="EMBL" id="MCC2119539.1"/>
    </source>
</evidence>
<evidence type="ECO:0000313" key="2">
    <source>
        <dbReference type="Proteomes" id="UP001197795"/>
    </source>
</evidence>
<dbReference type="Proteomes" id="UP001197795">
    <property type="component" value="Unassembled WGS sequence"/>
</dbReference>
<keyword evidence="2" id="KW-1185">Reference proteome</keyword>
<protein>
    <submittedName>
        <fullName evidence="1">Uncharacterized protein</fullName>
    </submittedName>
</protein>
<sequence>MTKREYEAVIAYTLSLGMENVFIQEGETAKESVIPKFDEKGILERHSLTEPGNFTS</sequence>
<dbReference type="EMBL" id="JAJEPV010000016">
    <property type="protein sequence ID" value="MCC2119539.1"/>
    <property type="molecule type" value="Genomic_DNA"/>
</dbReference>